<protein>
    <submittedName>
        <fullName evidence="2">Uncharacterized protein</fullName>
    </submittedName>
</protein>
<accession>A0AAE4Z7F4</accession>
<name>A0AAE4Z7F4_9BACT</name>
<organism evidence="2 3">
    <name type="scientific">Candidatus Kutchimonas denitrificans</name>
    <dbReference type="NCBI Taxonomy" id="3056748"/>
    <lineage>
        <taxon>Bacteria</taxon>
        <taxon>Pseudomonadati</taxon>
        <taxon>Gemmatimonadota</taxon>
        <taxon>Gemmatimonadia</taxon>
        <taxon>Candidatus Palauibacterales</taxon>
        <taxon>Candidatus Palauibacteraceae</taxon>
        <taxon>Candidatus Kutchimonas</taxon>
    </lineage>
</organism>
<evidence type="ECO:0000256" key="1">
    <source>
        <dbReference type="SAM" id="SignalP"/>
    </source>
</evidence>
<reference evidence="2 3" key="1">
    <citation type="submission" date="2020-01" db="EMBL/GenBank/DDBJ databases">
        <title>Genomes assembled from Gulf of Kutch pelagic sediment metagenomes.</title>
        <authorList>
            <person name="Chandrashekar M."/>
            <person name="Mahajan M.S."/>
            <person name="Dave K.J."/>
            <person name="Vatsa P."/>
            <person name="Nathani N.M."/>
        </authorList>
    </citation>
    <scope>NUCLEOTIDE SEQUENCE [LARGE SCALE GENOMIC DNA]</scope>
    <source>
        <strain evidence="2">KS3-K002</strain>
    </source>
</reference>
<evidence type="ECO:0000313" key="3">
    <source>
        <dbReference type="Proteomes" id="UP000702544"/>
    </source>
</evidence>
<comment type="caution">
    <text evidence="2">The sequence shown here is derived from an EMBL/GenBank/DDBJ whole genome shotgun (WGS) entry which is preliminary data.</text>
</comment>
<dbReference type="AlphaFoldDB" id="A0AAE4Z7F4"/>
<feature type="chain" id="PRO_5042186803" evidence="1">
    <location>
        <begin position="27"/>
        <end position="142"/>
    </location>
</feature>
<dbReference type="Proteomes" id="UP000702544">
    <property type="component" value="Unassembled WGS sequence"/>
</dbReference>
<feature type="signal peptide" evidence="1">
    <location>
        <begin position="1"/>
        <end position="26"/>
    </location>
</feature>
<proteinExistence type="predicted"/>
<gene>
    <name evidence="2" type="ORF">GWO12_04620</name>
</gene>
<sequence length="142" mass="15783">MNGRLRLKALALIAPILLFEPAAARAQLPFDVTQDDLAAVDTARFSWPSLGTSMGGPSGELDYLVEVSSEAECRAVGLLGMLRLRNYYMKRFDKRPVVLNLRVRCGPRYRGHIEYDGITTSFELREGPGGRVVYQGRVRGLP</sequence>
<dbReference type="EMBL" id="JAACAK010000036">
    <property type="protein sequence ID" value="NIR74383.1"/>
    <property type="molecule type" value="Genomic_DNA"/>
</dbReference>
<keyword evidence="1" id="KW-0732">Signal</keyword>
<evidence type="ECO:0000313" key="2">
    <source>
        <dbReference type="EMBL" id="NIR74383.1"/>
    </source>
</evidence>